<protein>
    <submittedName>
        <fullName evidence="1">Uncharacterized protein</fullName>
    </submittedName>
</protein>
<reference evidence="1" key="1">
    <citation type="journal article" date="2021" name="New Phytol.">
        <title>Evolutionary innovations through gain and loss of genes in the ectomycorrhizal Boletales.</title>
        <authorList>
            <person name="Wu G."/>
            <person name="Miyauchi S."/>
            <person name="Morin E."/>
            <person name="Kuo A."/>
            <person name="Drula E."/>
            <person name="Varga T."/>
            <person name="Kohler A."/>
            <person name="Feng B."/>
            <person name="Cao Y."/>
            <person name="Lipzen A."/>
            <person name="Daum C."/>
            <person name="Hundley H."/>
            <person name="Pangilinan J."/>
            <person name="Johnson J."/>
            <person name="Barry K."/>
            <person name="LaButti K."/>
            <person name="Ng V."/>
            <person name="Ahrendt S."/>
            <person name="Min B."/>
            <person name="Choi I.G."/>
            <person name="Park H."/>
            <person name="Plett J.M."/>
            <person name="Magnuson J."/>
            <person name="Spatafora J.W."/>
            <person name="Nagy L.G."/>
            <person name="Henrissat B."/>
            <person name="Grigoriev I.V."/>
            <person name="Yang Z.L."/>
            <person name="Xu J."/>
            <person name="Martin F.M."/>
        </authorList>
    </citation>
    <scope>NUCLEOTIDE SEQUENCE</scope>
    <source>
        <strain evidence="1">ATCC 28755</strain>
    </source>
</reference>
<dbReference type="Proteomes" id="UP000790377">
    <property type="component" value="Unassembled WGS sequence"/>
</dbReference>
<proteinExistence type="predicted"/>
<gene>
    <name evidence="1" type="ORF">BJ138DRAFT_1055947</name>
</gene>
<evidence type="ECO:0000313" key="2">
    <source>
        <dbReference type="Proteomes" id="UP000790377"/>
    </source>
</evidence>
<name>A0ACB8APM5_9AGAM</name>
<keyword evidence="2" id="KW-1185">Reference proteome</keyword>
<evidence type="ECO:0000313" key="1">
    <source>
        <dbReference type="EMBL" id="KAH7914896.1"/>
    </source>
</evidence>
<sequence length="798" mass="91004">MTEALDEISLYAQHPEKLLELMPELLRPQEYLSPKQAQARVTVALDKLFHVHNRLHDITLAHEGTIRKRWSKKTRVKRRDVLRKAWPGIPQCHAPEVSAFRAATGRSNAVLEQQRDDFMLHFLNLDDLTSEGGETFLSLLHFRSHLPPSAFAQHDSENLRFGIITAAVKRVYAHNCSLLCYGDRSTYGKMIKWTEDYDGGFCGIELEMRGDSMSVADGLLVFELQTKLLTILLSTVENILHDIDLTALQQVESLCAPIIPFSTDSDFGWESVARQNNLRPYLHPDGFSVSSLRALIDAQYDLTKDHLIELHTSPSYLAGQLQGYFDHRLESLACNSGPPRSLREERATSLMILDAYEEFAIWDLLKESVRVFQARYKRLHSSVAPGRKLSDEYEEPLKDILSLLAVLEARDKTQYSQTLAASPPFRDLFTIRYLDDHWGKNEVVGQPPRGDRLFSILITLLNEGDTIRWTLTRLYDELDMILSASPDQRDRITPRLAYHLAQRGNVSDAMLIIDRHRPAISVESLQETRARWTRLSKDYLGKLLTTTRNPIKIRTSLFPLDKFAYPKGPKTEAWAQGCEKVDQAMSVFRTEVEEEMRRMAGKKICDLVQSFIRPVLDEKEPWANFITKKGIKIAPAVSRDVLFTEIGYTPPVVECLPGKEKVKRRGEPSPGIPTDAANEKVPPPDPARTLSVVKMKVSARAFKTWRTIFRMASNGEVNQQRGSVPWSEILVAFSQIGFSVIKLRGSAWLFSTSDRSFTYHAPHPGPNLGFWRARELGRRLTRHFHWTGESFEQIEKEA</sequence>
<dbReference type="EMBL" id="MU267607">
    <property type="protein sequence ID" value="KAH7914896.1"/>
    <property type="molecule type" value="Genomic_DNA"/>
</dbReference>
<organism evidence="1 2">
    <name type="scientific">Hygrophoropsis aurantiaca</name>
    <dbReference type="NCBI Taxonomy" id="72124"/>
    <lineage>
        <taxon>Eukaryota</taxon>
        <taxon>Fungi</taxon>
        <taxon>Dikarya</taxon>
        <taxon>Basidiomycota</taxon>
        <taxon>Agaricomycotina</taxon>
        <taxon>Agaricomycetes</taxon>
        <taxon>Agaricomycetidae</taxon>
        <taxon>Boletales</taxon>
        <taxon>Coniophorineae</taxon>
        <taxon>Hygrophoropsidaceae</taxon>
        <taxon>Hygrophoropsis</taxon>
    </lineage>
</organism>
<comment type="caution">
    <text evidence="1">The sequence shown here is derived from an EMBL/GenBank/DDBJ whole genome shotgun (WGS) entry which is preliminary data.</text>
</comment>
<accession>A0ACB8APM5</accession>